<organism evidence="1">
    <name type="scientific">uncultured marine virus</name>
    <dbReference type="NCBI Taxonomy" id="186617"/>
    <lineage>
        <taxon>Viruses</taxon>
        <taxon>environmental samples</taxon>
    </lineage>
</organism>
<evidence type="ECO:0000313" key="1">
    <source>
        <dbReference type="EMBL" id="AKH46364.1"/>
    </source>
</evidence>
<dbReference type="EMBL" id="KR029582">
    <property type="protein sequence ID" value="AKH46364.1"/>
    <property type="molecule type" value="Genomic_DNA"/>
</dbReference>
<reference evidence="1" key="2">
    <citation type="submission" date="2015-03" db="EMBL/GenBank/DDBJ databases">
        <authorList>
            <person name="Chow C.-E.T."/>
            <person name="Winget D.M."/>
            <person name="White R.A.III."/>
            <person name="Hallam S.J."/>
            <person name="Suttle C.A."/>
        </authorList>
    </citation>
    <scope>NUCLEOTIDE SEQUENCE</scope>
    <source>
        <strain evidence="1">Anoxic3_7</strain>
    </source>
</reference>
<reference evidence="1" key="1">
    <citation type="journal article" date="2015" name="Front. Microbiol.">
        <title>Combining genomic sequencing methods to explore viral diversity and reveal potential virus-host interactions.</title>
        <authorList>
            <person name="Chow C.E."/>
            <person name="Winget D.M."/>
            <person name="White R.A.III."/>
            <person name="Hallam S.J."/>
            <person name="Suttle C.A."/>
        </authorList>
    </citation>
    <scope>NUCLEOTIDE SEQUENCE</scope>
    <source>
        <strain evidence="1">Anoxic3_7</strain>
    </source>
</reference>
<accession>A0A0F7L1C3</accession>
<proteinExistence type="predicted"/>
<protein>
    <submittedName>
        <fullName evidence="1">Uncharacterized protein</fullName>
    </submittedName>
</protein>
<sequence>MEWACSVAVLSLSGSSVTRANMFRPQPVNTKTYFFNFIKVVCQEVRMYIR</sequence>
<name>A0A0F7L1C3_9VIRU</name>